<dbReference type="STRING" id="1802056.A2954_04270"/>
<feature type="transmembrane region" description="Helical" evidence="5">
    <location>
        <begin position="222"/>
        <end position="244"/>
    </location>
</feature>
<feature type="transmembrane region" description="Helical" evidence="5">
    <location>
        <begin position="139"/>
        <end position="162"/>
    </location>
</feature>
<gene>
    <name evidence="7" type="ORF">A2954_04270</name>
</gene>
<comment type="subcellular location">
    <subcellularLocation>
        <location evidence="5">Cell membrane</location>
        <topology evidence="5">Multi-pass membrane protein</topology>
    </subcellularLocation>
    <subcellularLocation>
        <location evidence="1">Membrane</location>
        <topology evidence="1">Multi-pass membrane protein</topology>
    </subcellularLocation>
</comment>
<feature type="transmembrane region" description="Helical" evidence="5">
    <location>
        <begin position="168"/>
        <end position="187"/>
    </location>
</feature>
<dbReference type="EMBL" id="MGAG01000003">
    <property type="protein sequence ID" value="OGK42199.1"/>
    <property type="molecule type" value="Genomic_DNA"/>
</dbReference>
<evidence type="ECO:0000313" key="8">
    <source>
        <dbReference type="Proteomes" id="UP000177698"/>
    </source>
</evidence>
<feature type="domain" description="ABC transmembrane type-2" evidence="6">
    <location>
        <begin position="22"/>
        <end position="247"/>
    </location>
</feature>
<evidence type="ECO:0000313" key="7">
    <source>
        <dbReference type="EMBL" id="OGK42199.1"/>
    </source>
</evidence>
<dbReference type="Proteomes" id="UP000177698">
    <property type="component" value="Unassembled WGS sequence"/>
</dbReference>
<dbReference type="Pfam" id="PF01061">
    <property type="entry name" value="ABC2_membrane"/>
    <property type="match status" value="1"/>
</dbReference>
<dbReference type="AlphaFoldDB" id="A0A1F7IFQ2"/>
<name>A0A1F7IFQ2_9BACT</name>
<dbReference type="PANTHER" id="PTHR43229">
    <property type="entry name" value="NODULATION PROTEIN J"/>
    <property type="match status" value="1"/>
</dbReference>
<keyword evidence="5" id="KW-0813">Transport</keyword>
<evidence type="ECO:0000256" key="1">
    <source>
        <dbReference type="ARBA" id="ARBA00004141"/>
    </source>
</evidence>
<dbReference type="GO" id="GO:0005886">
    <property type="term" value="C:plasma membrane"/>
    <property type="evidence" value="ECO:0007669"/>
    <property type="project" value="UniProtKB-SubCell"/>
</dbReference>
<organism evidence="7 8">
    <name type="scientific">Candidatus Roizmanbacteria bacterium RIFCSPLOWO2_01_FULL_37_12</name>
    <dbReference type="NCBI Taxonomy" id="1802056"/>
    <lineage>
        <taxon>Bacteria</taxon>
        <taxon>Candidatus Roizmaniibacteriota</taxon>
    </lineage>
</organism>
<dbReference type="PROSITE" id="PS51012">
    <property type="entry name" value="ABC_TM2"/>
    <property type="match status" value="1"/>
</dbReference>
<dbReference type="InterPro" id="IPR051784">
    <property type="entry name" value="Nod_factor_ABC_transporter"/>
</dbReference>
<sequence>MSLKRIRAILAHELYITKHSYELINDLFLYPLWSIIIFGFMTIYIVGSGDQIIGKNVLLGIILWQIVNLVQYSISIGCLWDIWARNLTNIFITPISIGEYFTAYSLSGVVKAIIIMILASLLAYFVFKFNILSLGLANLLLIFVNLAFFAISFGIIVLGLLFRFGTKIQAFTWGLLTVFQPLMAVIYPVRVLPEPFRSLAYFFPPTYIFEAARYNLENKATAWSNLFIAFILNLIFFLLAIYFFKLMFNKSKDLGKFARLEG</sequence>
<comment type="similarity">
    <text evidence="5">Belongs to the ABC-2 integral membrane protein family.</text>
</comment>
<feature type="transmembrane region" description="Helical" evidence="5">
    <location>
        <begin position="58"/>
        <end position="83"/>
    </location>
</feature>
<keyword evidence="2 5" id="KW-0812">Transmembrane</keyword>
<feature type="transmembrane region" description="Helical" evidence="5">
    <location>
        <begin position="27"/>
        <end position="46"/>
    </location>
</feature>
<evidence type="ECO:0000256" key="5">
    <source>
        <dbReference type="RuleBase" id="RU361157"/>
    </source>
</evidence>
<proteinExistence type="inferred from homology"/>
<keyword evidence="3 5" id="KW-1133">Transmembrane helix</keyword>
<dbReference type="GO" id="GO:0140359">
    <property type="term" value="F:ABC-type transporter activity"/>
    <property type="evidence" value="ECO:0007669"/>
    <property type="project" value="InterPro"/>
</dbReference>
<dbReference type="InterPro" id="IPR047817">
    <property type="entry name" value="ABC2_TM_bact-type"/>
</dbReference>
<evidence type="ECO:0000259" key="6">
    <source>
        <dbReference type="PROSITE" id="PS51012"/>
    </source>
</evidence>
<keyword evidence="4 5" id="KW-0472">Membrane</keyword>
<comment type="caution">
    <text evidence="7">The sequence shown here is derived from an EMBL/GenBank/DDBJ whole genome shotgun (WGS) entry which is preliminary data.</text>
</comment>
<evidence type="ECO:0000256" key="3">
    <source>
        <dbReference type="ARBA" id="ARBA00022989"/>
    </source>
</evidence>
<protein>
    <recommendedName>
        <fullName evidence="5">Transport permease protein</fullName>
    </recommendedName>
</protein>
<accession>A0A1F7IFQ2</accession>
<reference evidence="7 8" key="1">
    <citation type="journal article" date="2016" name="Nat. Commun.">
        <title>Thousands of microbial genomes shed light on interconnected biogeochemical processes in an aquifer system.</title>
        <authorList>
            <person name="Anantharaman K."/>
            <person name="Brown C.T."/>
            <person name="Hug L.A."/>
            <person name="Sharon I."/>
            <person name="Castelle C.J."/>
            <person name="Probst A.J."/>
            <person name="Thomas B.C."/>
            <person name="Singh A."/>
            <person name="Wilkins M.J."/>
            <person name="Karaoz U."/>
            <person name="Brodie E.L."/>
            <person name="Williams K.H."/>
            <person name="Hubbard S.S."/>
            <person name="Banfield J.F."/>
        </authorList>
    </citation>
    <scope>NUCLEOTIDE SEQUENCE [LARGE SCALE GENOMIC DNA]</scope>
</reference>
<feature type="transmembrane region" description="Helical" evidence="5">
    <location>
        <begin position="103"/>
        <end position="127"/>
    </location>
</feature>
<evidence type="ECO:0000256" key="2">
    <source>
        <dbReference type="ARBA" id="ARBA00022692"/>
    </source>
</evidence>
<dbReference type="InterPro" id="IPR013525">
    <property type="entry name" value="ABC2_TM"/>
</dbReference>
<evidence type="ECO:0000256" key="4">
    <source>
        <dbReference type="ARBA" id="ARBA00023136"/>
    </source>
</evidence>
<dbReference type="PANTHER" id="PTHR43229:SF3">
    <property type="entry name" value="ABC-TYPE MULTIDRUG TRANSPORT SYSTEM, PERMEASE COMPONENT"/>
    <property type="match status" value="1"/>
</dbReference>
<keyword evidence="5" id="KW-1003">Cell membrane</keyword>